<name>A0A5B7EUK5_PORTR</name>
<protein>
    <submittedName>
        <fullName evidence="2">Uncharacterized protein</fullName>
    </submittedName>
</protein>
<feature type="region of interest" description="Disordered" evidence="1">
    <location>
        <begin position="1"/>
        <end position="25"/>
    </location>
</feature>
<keyword evidence="3" id="KW-1185">Reference proteome</keyword>
<dbReference type="Proteomes" id="UP000324222">
    <property type="component" value="Unassembled WGS sequence"/>
</dbReference>
<evidence type="ECO:0000256" key="1">
    <source>
        <dbReference type="SAM" id="MobiDB-lite"/>
    </source>
</evidence>
<evidence type="ECO:0000313" key="3">
    <source>
        <dbReference type="Proteomes" id="UP000324222"/>
    </source>
</evidence>
<reference evidence="2 3" key="1">
    <citation type="submission" date="2019-05" db="EMBL/GenBank/DDBJ databases">
        <title>Another draft genome of Portunus trituberculatus and its Hox gene families provides insights of decapod evolution.</title>
        <authorList>
            <person name="Jeong J.-H."/>
            <person name="Song I."/>
            <person name="Kim S."/>
            <person name="Choi T."/>
            <person name="Kim D."/>
            <person name="Ryu S."/>
            <person name="Kim W."/>
        </authorList>
    </citation>
    <scope>NUCLEOTIDE SEQUENCE [LARGE SCALE GENOMIC DNA]</scope>
    <source>
        <tissue evidence="2">Muscle</tissue>
    </source>
</reference>
<evidence type="ECO:0000313" key="2">
    <source>
        <dbReference type="EMBL" id="MPC37095.1"/>
    </source>
</evidence>
<sequence length="59" mass="6912">MQRRHVEMKTIHEREKERKKEEKEDKVCGGFTREISKAKQWTLPAERLGIACPESTTLG</sequence>
<dbReference type="EMBL" id="VSRR010003687">
    <property type="protein sequence ID" value="MPC37095.1"/>
    <property type="molecule type" value="Genomic_DNA"/>
</dbReference>
<proteinExistence type="predicted"/>
<dbReference type="AlphaFoldDB" id="A0A5B7EUK5"/>
<comment type="caution">
    <text evidence="2">The sequence shown here is derived from an EMBL/GenBank/DDBJ whole genome shotgun (WGS) entry which is preliminary data.</text>
</comment>
<accession>A0A5B7EUK5</accession>
<gene>
    <name evidence="2" type="ORF">E2C01_030569</name>
</gene>
<organism evidence="2 3">
    <name type="scientific">Portunus trituberculatus</name>
    <name type="common">Swimming crab</name>
    <name type="synonym">Neptunus trituberculatus</name>
    <dbReference type="NCBI Taxonomy" id="210409"/>
    <lineage>
        <taxon>Eukaryota</taxon>
        <taxon>Metazoa</taxon>
        <taxon>Ecdysozoa</taxon>
        <taxon>Arthropoda</taxon>
        <taxon>Crustacea</taxon>
        <taxon>Multicrustacea</taxon>
        <taxon>Malacostraca</taxon>
        <taxon>Eumalacostraca</taxon>
        <taxon>Eucarida</taxon>
        <taxon>Decapoda</taxon>
        <taxon>Pleocyemata</taxon>
        <taxon>Brachyura</taxon>
        <taxon>Eubrachyura</taxon>
        <taxon>Portunoidea</taxon>
        <taxon>Portunidae</taxon>
        <taxon>Portuninae</taxon>
        <taxon>Portunus</taxon>
    </lineage>
</organism>